<keyword evidence="4" id="KW-0007">Acetylation</keyword>
<dbReference type="GO" id="GO:0003682">
    <property type="term" value="F:chromatin binding"/>
    <property type="evidence" value="ECO:0007669"/>
    <property type="project" value="TreeGrafter"/>
</dbReference>
<feature type="active site" description="Proton donor/acceptor" evidence="5">
    <location>
        <position position="186"/>
    </location>
</feature>
<dbReference type="InterPro" id="IPR002717">
    <property type="entry name" value="HAT_MYST-type"/>
</dbReference>
<evidence type="ECO:0000256" key="4">
    <source>
        <dbReference type="ARBA" id="ARBA00022990"/>
    </source>
</evidence>
<gene>
    <name evidence="7" type="ORF">TM35_000341050</name>
</gene>
<name>A0A1X0NLZ1_9TRYP</name>
<reference evidence="7 8" key="1">
    <citation type="submission" date="2017-03" db="EMBL/GenBank/DDBJ databases">
        <title>An alternative strategy for trypanosome survival in the mammalian bloodstream revealed through genome and transcriptome analysis of the ubiquitous bovine parasite Trypanosoma (Megatrypanum) theileri.</title>
        <authorList>
            <person name="Kelly S."/>
            <person name="Ivens A."/>
            <person name="Mott A."/>
            <person name="O'Neill E."/>
            <person name="Emms D."/>
            <person name="Macleod O."/>
            <person name="Voorheis P."/>
            <person name="Matthews J."/>
            <person name="Matthews K."/>
            <person name="Carrington M."/>
        </authorList>
    </citation>
    <scope>NUCLEOTIDE SEQUENCE [LARGE SCALE GENOMIC DNA]</scope>
    <source>
        <strain evidence="7">Edinburgh</strain>
    </source>
</reference>
<keyword evidence="8" id="KW-1185">Reference proteome</keyword>
<dbReference type="GO" id="GO:0004402">
    <property type="term" value="F:histone acetyltransferase activity"/>
    <property type="evidence" value="ECO:0007669"/>
    <property type="project" value="InterPro"/>
</dbReference>
<dbReference type="VEuPathDB" id="TriTrypDB:TM35_000341050"/>
<keyword evidence="3 7" id="KW-0808">Transferase</keyword>
<dbReference type="AlphaFoldDB" id="A0A1X0NLZ1"/>
<comment type="similarity">
    <text evidence="1">Belongs to the MYST (SAS/MOZ) family.</text>
</comment>
<dbReference type="EC" id="2.3.1.48" evidence="2"/>
<dbReference type="SUPFAM" id="SSF55729">
    <property type="entry name" value="Acyl-CoA N-acyltransferases (Nat)"/>
    <property type="match status" value="1"/>
</dbReference>
<evidence type="ECO:0000256" key="1">
    <source>
        <dbReference type="ARBA" id="ARBA00010107"/>
    </source>
</evidence>
<evidence type="ECO:0000313" key="7">
    <source>
        <dbReference type="EMBL" id="ORC85493.1"/>
    </source>
</evidence>
<dbReference type="Proteomes" id="UP000192257">
    <property type="component" value="Unassembled WGS sequence"/>
</dbReference>
<dbReference type="PROSITE" id="PS51726">
    <property type="entry name" value="MYST_HAT"/>
    <property type="match status" value="1"/>
</dbReference>
<accession>A0A1X0NLZ1</accession>
<comment type="caution">
    <text evidence="7">The sequence shown here is derived from an EMBL/GenBank/DDBJ whole genome shotgun (WGS) entry which is preliminary data.</text>
</comment>
<dbReference type="InterPro" id="IPR016181">
    <property type="entry name" value="Acyl_CoA_acyltransferase"/>
</dbReference>
<protein>
    <recommendedName>
        <fullName evidence="2">histone acetyltransferase</fullName>
        <ecNumber evidence="2">2.3.1.48</ecNumber>
    </recommendedName>
</protein>
<dbReference type="GO" id="GO:0003712">
    <property type="term" value="F:transcription coregulator activity"/>
    <property type="evidence" value="ECO:0007669"/>
    <property type="project" value="TreeGrafter"/>
</dbReference>
<dbReference type="EMBL" id="NBCO01000034">
    <property type="protein sequence ID" value="ORC85493.1"/>
    <property type="molecule type" value="Genomic_DNA"/>
</dbReference>
<sequence length="282" mass="32545">MKRKRSNNITVKTLFRQYTVDDVFSGSLDLFDMSKVFMCESCLSCLTTKDELQEHTKICPYRYWIPGDEVYRCGKKCCAVFEIDGRKPASVPFTRRIARISKLFLDEKTTLDDLHFFAFLALFEVDDYGYHFVGYFSKEWRRSITCDNSLSCLMVLPPYRSKGYGALLIELSYEMGRIEGLSGTPERPLSTAGKKIFKRMWREELLRAISSLNKKGIPVTISSLSEESGMTIEDVVVTLRHLNAVFSVTKHSPLICLPRDIISKAEEDKRINRKSFLWISLF</sequence>
<dbReference type="STRING" id="67003.A0A1X0NLZ1"/>
<dbReference type="PANTHER" id="PTHR10615:SF208">
    <property type="entry name" value="HISTONE ACETYLTRANSFERASE"/>
    <property type="match status" value="1"/>
</dbReference>
<organism evidence="7 8">
    <name type="scientific">Trypanosoma theileri</name>
    <dbReference type="NCBI Taxonomy" id="67003"/>
    <lineage>
        <taxon>Eukaryota</taxon>
        <taxon>Discoba</taxon>
        <taxon>Euglenozoa</taxon>
        <taxon>Kinetoplastea</taxon>
        <taxon>Metakinetoplastina</taxon>
        <taxon>Trypanosomatida</taxon>
        <taxon>Trypanosomatidae</taxon>
        <taxon>Trypanosoma</taxon>
    </lineage>
</organism>
<dbReference type="RefSeq" id="XP_028879559.1">
    <property type="nucleotide sequence ID" value="XM_029029003.1"/>
</dbReference>
<dbReference type="GO" id="GO:0000785">
    <property type="term" value="C:chromatin"/>
    <property type="evidence" value="ECO:0007669"/>
    <property type="project" value="TreeGrafter"/>
</dbReference>
<dbReference type="Gene3D" id="3.40.630.30">
    <property type="match status" value="1"/>
</dbReference>
<dbReference type="FunFam" id="3.40.630.30:FF:000159">
    <property type="entry name" value="Histone acetyltransferase"/>
    <property type="match status" value="1"/>
</dbReference>
<feature type="domain" description="MYST-type HAT" evidence="6">
    <location>
        <begin position="4"/>
        <end position="280"/>
    </location>
</feature>
<dbReference type="GO" id="GO:0006357">
    <property type="term" value="P:regulation of transcription by RNA polymerase II"/>
    <property type="evidence" value="ECO:0007669"/>
    <property type="project" value="TreeGrafter"/>
</dbReference>
<dbReference type="GeneID" id="39988783"/>
<evidence type="ECO:0000256" key="5">
    <source>
        <dbReference type="PIRSR" id="PIRSR602717-51"/>
    </source>
</evidence>
<proteinExistence type="inferred from homology"/>
<dbReference type="OrthoDB" id="787137at2759"/>
<dbReference type="Gene3D" id="1.10.10.10">
    <property type="entry name" value="Winged helix-like DNA-binding domain superfamily/Winged helix DNA-binding domain"/>
    <property type="match status" value="1"/>
</dbReference>
<dbReference type="PANTHER" id="PTHR10615">
    <property type="entry name" value="HISTONE ACETYLTRANSFERASE"/>
    <property type="match status" value="1"/>
</dbReference>
<evidence type="ECO:0000256" key="2">
    <source>
        <dbReference type="ARBA" id="ARBA00013184"/>
    </source>
</evidence>
<evidence type="ECO:0000313" key="8">
    <source>
        <dbReference type="Proteomes" id="UP000192257"/>
    </source>
</evidence>
<evidence type="ECO:0000259" key="6">
    <source>
        <dbReference type="PROSITE" id="PS51726"/>
    </source>
</evidence>
<dbReference type="InterPro" id="IPR036388">
    <property type="entry name" value="WH-like_DNA-bd_sf"/>
</dbReference>
<dbReference type="Pfam" id="PF01853">
    <property type="entry name" value="MOZ_SAS"/>
    <property type="match status" value="1"/>
</dbReference>
<evidence type="ECO:0000256" key="3">
    <source>
        <dbReference type="ARBA" id="ARBA00022679"/>
    </source>
</evidence>
<dbReference type="GO" id="GO:0005634">
    <property type="term" value="C:nucleus"/>
    <property type="evidence" value="ECO:0007669"/>
    <property type="project" value="TreeGrafter"/>
</dbReference>
<dbReference type="InterPro" id="IPR050603">
    <property type="entry name" value="MYST_HAT"/>
</dbReference>